<accession>A0A8J4ELJ7</accession>
<dbReference type="InterPro" id="IPR001279">
    <property type="entry name" value="Metallo-B-lactamas"/>
</dbReference>
<keyword evidence="11" id="KW-1185">Reference proteome</keyword>
<dbReference type="Pfam" id="PF03772">
    <property type="entry name" value="Competence"/>
    <property type="match status" value="1"/>
</dbReference>
<dbReference type="GO" id="GO:0005886">
    <property type="term" value="C:plasma membrane"/>
    <property type="evidence" value="ECO:0007669"/>
    <property type="project" value="UniProtKB-SubCell"/>
</dbReference>
<feature type="transmembrane region" description="Helical" evidence="7">
    <location>
        <begin position="440"/>
        <end position="459"/>
    </location>
</feature>
<feature type="domain" description="ComEC/Rec2-related protein" evidence="9">
    <location>
        <begin position="365"/>
        <end position="628"/>
    </location>
</feature>
<feature type="transmembrane region" description="Helical" evidence="7">
    <location>
        <begin position="44"/>
        <end position="61"/>
    </location>
</feature>
<comment type="subcellular location">
    <subcellularLocation>
        <location evidence="1">Cell membrane</location>
        <topology evidence="1">Multi-pass membrane protein</topology>
    </subcellularLocation>
</comment>
<dbReference type="Proteomes" id="UP000614996">
    <property type="component" value="Unassembled WGS sequence"/>
</dbReference>
<dbReference type="SUPFAM" id="SSF56281">
    <property type="entry name" value="Metallo-hydrolase/oxidoreductase"/>
    <property type="match status" value="1"/>
</dbReference>
<comment type="caution">
    <text evidence="10">The sequence shown here is derived from an EMBL/GenBank/DDBJ whole genome shotgun (WGS) entry which is preliminary data.</text>
</comment>
<evidence type="ECO:0000256" key="4">
    <source>
        <dbReference type="ARBA" id="ARBA00022989"/>
    </source>
</evidence>
<feature type="compositionally biased region" description="Low complexity" evidence="6">
    <location>
        <begin position="1"/>
        <end position="17"/>
    </location>
</feature>
<evidence type="ECO:0000259" key="8">
    <source>
        <dbReference type="Pfam" id="PF00753"/>
    </source>
</evidence>
<evidence type="ECO:0000256" key="6">
    <source>
        <dbReference type="SAM" id="MobiDB-lite"/>
    </source>
</evidence>
<feature type="transmembrane region" description="Helical" evidence="7">
    <location>
        <begin position="389"/>
        <end position="411"/>
    </location>
</feature>
<evidence type="ECO:0008006" key="12">
    <source>
        <dbReference type="Google" id="ProtNLM"/>
    </source>
</evidence>
<dbReference type="EMBL" id="BOPO01000056">
    <property type="protein sequence ID" value="GIL28240.1"/>
    <property type="molecule type" value="Genomic_DNA"/>
</dbReference>
<keyword evidence="5 7" id="KW-0472">Membrane</keyword>
<evidence type="ECO:0000259" key="9">
    <source>
        <dbReference type="Pfam" id="PF03772"/>
    </source>
</evidence>
<feature type="compositionally biased region" description="Basic and acidic residues" evidence="6">
    <location>
        <begin position="99"/>
        <end position="111"/>
    </location>
</feature>
<dbReference type="Pfam" id="PF00753">
    <property type="entry name" value="Lactamase_B"/>
    <property type="match status" value="1"/>
</dbReference>
<evidence type="ECO:0000313" key="10">
    <source>
        <dbReference type="EMBL" id="GIL28240.1"/>
    </source>
</evidence>
<feature type="compositionally biased region" description="Gly residues" evidence="6">
    <location>
        <begin position="140"/>
        <end position="165"/>
    </location>
</feature>
<feature type="transmembrane region" description="Helical" evidence="7">
    <location>
        <begin position="479"/>
        <end position="502"/>
    </location>
</feature>
<feature type="transmembrane region" description="Helical" evidence="7">
    <location>
        <begin position="578"/>
        <end position="598"/>
    </location>
</feature>
<feature type="compositionally biased region" description="Basic residues" evidence="6">
    <location>
        <begin position="932"/>
        <end position="943"/>
    </location>
</feature>
<feature type="region of interest" description="Disordered" evidence="6">
    <location>
        <begin position="1"/>
        <end position="40"/>
    </location>
</feature>
<reference evidence="11" key="1">
    <citation type="journal article" date="2021" name="Int. J. Syst. Evol. Microbiol.">
        <title>Actinocatenispora comari sp. nov., an endophytic actinomycete isolated from aerial parts of Comarum salesowianum.</title>
        <authorList>
            <person name="Oyunbileg N."/>
            <person name="Iizaka Y."/>
            <person name="Hamada M."/>
            <person name="Davaapurev B.O."/>
            <person name="Fukumoto A."/>
            <person name="Tsetseg B."/>
            <person name="Kato F."/>
            <person name="Tamura T."/>
            <person name="Batkhuu J."/>
            <person name="Anzai Y."/>
        </authorList>
    </citation>
    <scope>NUCLEOTIDE SEQUENCE [LARGE SCALE GENOMIC DNA]</scope>
    <source>
        <strain evidence="11">NUM-2625</strain>
    </source>
</reference>
<evidence type="ECO:0000256" key="7">
    <source>
        <dbReference type="SAM" id="Phobius"/>
    </source>
</evidence>
<sequence length="953" mass="96309">MGAPPAGDPGAPSGPVPHGRARGTGHEHGPVPSGPRRPRRGPDLRLVGLAAGCWFAVLAAIRLPASAALAGAALAFAMAGAAGILAHLRTRQGAASRPDAGHADRAGRHDAGGPAAARPDPGPHGPGPHGPGPHGPGPHGPGLHGPGSHGRGPHGPGSHGPGSHGLGPRAAPHGIGAHGPGRSGAGPGGRATGWVAVALRLVVSVLLGAGCGAATTAAHTYPAQLETLANPIRQHRLVHAELTVTGDPHAIAGSAFGSTWLVPATMTSFESVAGGPTVRAHAAVIGFGNDPTWRSVLPGQRLAVTARLTPPQRADGTVAVLSITESPRRIGRPPWYQLVAARLRAGLQAACRDLPAAPGGLLPGLVDGDTSRLDPIVHADFTAAGMTHLTAVSGSNLAVVLGFVLLAARWARAGPRVAALVGAATTVGFVVLVRPDPSVLRAALMGGLGLLALALHRPRAAVPGLAASVLLLLVADPTLALQLGFVLSALATLGLLLFAPAWRDALRRRHVPRGIAEVVAVSTAAHVACAPVIAGFSGTVGLLAVPANVLAEPAVAPATVLGLAAAVVSPISPTAAHALAWLAAWPCRWLVLVAHTTAGAPAAVAPWPVGVLGAVLLAGILVAAIALAGHRTARRLLLVLVICVLVGAAPVRWVAGGWPPDRWVFVACDVGQGDGLVLRVAPGQAVVIDSGPEPTAIDGCLRRLGVRSVPLLVLTHDDADHVSGVAGVFDGRRVGAVGVSRFRGTGGGRARVERVAGAHGLRPFPVPAGWRYRAGMLTLTALGPPEPMTGTESDTNNNCVVLRAVVGSVSILLTGDAGPELQQELRVDGAPLHADVLKVPHHGSKHQDPGFVGAVAPEVAVVSVGVDNDYGHPNPGLLSRISAAGIRVLRTDRDGDVAVVDTGHGLAVARRGPPPGRQPPADRALPPAVTRRAGRSSRRRRCRVPANRWAGHR</sequence>
<feature type="transmembrane region" description="Helical" evidence="7">
    <location>
        <begin position="554"/>
        <end position="571"/>
    </location>
</feature>
<feature type="transmembrane region" description="Helical" evidence="7">
    <location>
        <begin position="417"/>
        <end position="433"/>
    </location>
</feature>
<feature type="transmembrane region" description="Helical" evidence="7">
    <location>
        <begin position="636"/>
        <end position="655"/>
    </location>
</feature>
<organism evidence="10 11">
    <name type="scientific">Actinocatenispora comari</name>
    <dbReference type="NCBI Taxonomy" id="2807577"/>
    <lineage>
        <taxon>Bacteria</taxon>
        <taxon>Bacillati</taxon>
        <taxon>Actinomycetota</taxon>
        <taxon>Actinomycetes</taxon>
        <taxon>Micromonosporales</taxon>
        <taxon>Micromonosporaceae</taxon>
        <taxon>Actinocatenispora</taxon>
    </lineage>
</organism>
<feature type="transmembrane region" description="Helical" evidence="7">
    <location>
        <begin position="514"/>
        <end position="534"/>
    </location>
</feature>
<keyword evidence="2" id="KW-1003">Cell membrane</keyword>
<dbReference type="AlphaFoldDB" id="A0A8J4ELJ7"/>
<name>A0A8J4ELJ7_9ACTN</name>
<evidence type="ECO:0000256" key="2">
    <source>
        <dbReference type="ARBA" id="ARBA00022475"/>
    </source>
</evidence>
<keyword evidence="4 7" id="KW-1133">Transmembrane helix</keyword>
<keyword evidence="3 7" id="KW-0812">Transmembrane</keyword>
<dbReference type="PANTHER" id="PTHR30619:SF1">
    <property type="entry name" value="RECOMBINATION PROTEIN 2"/>
    <property type="match status" value="1"/>
</dbReference>
<feature type="transmembrane region" description="Helical" evidence="7">
    <location>
        <begin position="604"/>
        <end position="629"/>
    </location>
</feature>
<evidence type="ECO:0000256" key="5">
    <source>
        <dbReference type="ARBA" id="ARBA00023136"/>
    </source>
</evidence>
<dbReference type="NCBIfam" id="TIGR00360">
    <property type="entry name" value="ComEC_N-term"/>
    <property type="match status" value="1"/>
</dbReference>
<dbReference type="InterPro" id="IPR035681">
    <property type="entry name" value="ComA-like_MBL"/>
</dbReference>
<feature type="transmembrane region" description="Helical" evidence="7">
    <location>
        <begin position="67"/>
        <end position="88"/>
    </location>
</feature>
<evidence type="ECO:0000256" key="3">
    <source>
        <dbReference type="ARBA" id="ARBA00022692"/>
    </source>
</evidence>
<feature type="compositionally biased region" description="Gly residues" evidence="6">
    <location>
        <begin position="176"/>
        <end position="189"/>
    </location>
</feature>
<gene>
    <name evidence="10" type="ORF">NUM_34940</name>
</gene>
<feature type="region of interest" description="Disordered" evidence="6">
    <location>
        <begin position="908"/>
        <end position="953"/>
    </location>
</feature>
<dbReference type="InterPro" id="IPR036866">
    <property type="entry name" value="RibonucZ/Hydroxyglut_hydro"/>
</dbReference>
<evidence type="ECO:0000313" key="11">
    <source>
        <dbReference type="Proteomes" id="UP000614996"/>
    </source>
</evidence>
<feature type="domain" description="Metallo-beta-lactamase" evidence="8">
    <location>
        <begin position="671"/>
        <end position="844"/>
    </location>
</feature>
<protein>
    <recommendedName>
        <fullName evidence="12">Competence protein ComEC</fullName>
    </recommendedName>
</protein>
<evidence type="ECO:0000256" key="1">
    <source>
        <dbReference type="ARBA" id="ARBA00004651"/>
    </source>
</evidence>
<feature type="compositionally biased region" description="Pro residues" evidence="6">
    <location>
        <begin position="120"/>
        <end position="139"/>
    </location>
</feature>
<dbReference type="PANTHER" id="PTHR30619">
    <property type="entry name" value="DNA INTERNALIZATION/COMPETENCE PROTEIN COMEC/REC2"/>
    <property type="match status" value="1"/>
</dbReference>
<dbReference type="InterPro" id="IPR004477">
    <property type="entry name" value="ComEC_N"/>
</dbReference>
<feature type="region of interest" description="Disordered" evidence="6">
    <location>
        <begin position="95"/>
        <end position="189"/>
    </location>
</feature>
<feature type="compositionally biased region" description="Low complexity" evidence="6">
    <location>
        <begin position="166"/>
        <end position="175"/>
    </location>
</feature>
<dbReference type="Gene3D" id="3.60.15.10">
    <property type="entry name" value="Ribonuclease Z/Hydroxyacylglutathione hydrolase-like"/>
    <property type="match status" value="1"/>
</dbReference>
<dbReference type="InterPro" id="IPR052159">
    <property type="entry name" value="Competence_DNA_uptake"/>
</dbReference>
<dbReference type="CDD" id="cd07731">
    <property type="entry name" value="ComA-like_MBL-fold"/>
    <property type="match status" value="1"/>
</dbReference>
<proteinExistence type="predicted"/>